<dbReference type="AlphaFoldDB" id="A0A0F9H011"/>
<accession>A0A0F9H011</accession>
<sequence>SWFEPVSAIVIDRDNEFYDRVFISNKSEQEEFDQIFGLYKLKKVG</sequence>
<protein>
    <submittedName>
        <fullName evidence="1">Uncharacterized protein</fullName>
    </submittedName>
</protein>
<proteinExistence type="predicted"/>
<feature type="non-terminal residue" evidence="1">
    <location>
        <position position="1"/>
    </location>
</feature>
<organism evidence="1">
    <name type="scientific">marine sediment metagenome</name>
    <dbReference type="NCBI Taxonomy" id="412755"/>
    <lineage>
        <taxon>unclassified sequences</taxon>
        <taxon>metagenomes</taxon>
        <taxon>ecological metagenomes</taxon>
    </lineage>
</organism>
<comment type="caution">
    <text evidence="1">The sequence shown here is derived from an EMBL/GenBank/DDBJ whole genome shotgun (WGS) entry which is preliminary data.</text>
</comment>
<evidence type="ECO:0000313" key="1">
    <source>
        <dbReference type="EMBL" id="KKL96256.1"/>
    </source>
</evidence>
<reference evidence="1" key="1">
    <citation type="journal article" date="2015" name="Nature">
        <title>Complex archaea that bridge the gap between prokaryotes and eukaryotes.</title>
        <authorList>
            <person name="Spang A."/>
            <person name="Saw J.H."/>
            <person name="Jorgensen S.L."/>
            <person name="Zaremba-Niedzwiedzka K."/>
            <person name="Martijn J."/>
            <person name="Lind A.E."/>
            <person name="van Eijk R."/>
            <person name="Schleper C."/>
            <person name="Guy L."/>
            <person name="Ettema T.J."/>
        </authorList>
    </citation>
    <scope>NUCLEOTIDE SEQUENCE</scope>
</reference>
<name>A0A0F9H011_9ZZZZ</name>
<dbReference type="EMBL" id="LAZR01018480">
    <property type="protein sequence ID" value="KKL96256.1"/>
    <property type="molecule type" value="Genomic_DNA"/>
</dbReference>
<gene>
    <name evidence="1" type="ORF">LCGC14_1846380</name>
</gene>